<keyword evidence="1" id="KW-0812">Transmembrane</keyword>
<evidence type="ECO:0000256" key="1">
    <source>
        <dbReference type="SAM" id="Phobius"/>
    </source>
</evidence>
<dbReference type="InterPro" id="IPR012551">
    <property type="entry name" value="DUF1707_SHOCT-like"/>
</dbReference>
<feature type="domain" description="DUF1707" evidence="2">
    <location>
        <begin position="4"/>
        <end position="56"/>
    </location>
</feature>
<dbReference type="Pfam" id="PF08044">
    <property type="entry name" value="DUF1707"/>
    <property type="match status" value="1"/>
</dbReference>
<accession>A0ABZ1I504</accession>
<proteinExistence type="predicted"/>
<keyword evidence="1" id="KW-0472">Membrane</keyword>
<evidence type="ECO:0000259" key="2">
    <source>
        <dbReference type="Pfam" id="PF08044"/>
    </source>
</evidence>
<dbReference type="Proteomes" id="UP001330812">
    <property type="component" value="Chromosome"/>
</dbReference>
<keyword evidence="1" id="KW-1133">Transmembrane helix</keyword>
<reference evidence="3 4" key="1">
    <citation type="journal article" date="2015" name="Int. J. Syst. Evol. Microbiol.">
        <title>Amycolatopsis rhabdoformis sp. nov., an actinomycete isolated from a tropical forest soil.</title>
        <authorList>
            <person name="Souza W.R."/>
            <person name="Silva R.E."/>
            <person name="Goodfellow M."/>
            <person name="Busarakam K."/>
            <person name="Figueiro F.S."/>
            <person name="Ferreira D."/>
            <person name="Rodrigues-Filho E."/>
            <person name="Moraes L.A.B."/>
            <person name="Zucchi T.D."/>
        </authorList>
    </citation>
    <scope>NUCLEOTIDE SEQUENCE [LARGE SCALE GENOMIC DNA]</scope>
    <source>
        <strain evidence="3 4">NCIMB 14900</strain>
    </source>
</reference>
<gene>
    <name evidence="3" type="ORF">VSH64_42250</name>
</gene>
<feature type="transmembrane region" description="Helical" evidence="1">
    <location>
        <begin position="112"/>
        <end position="128"/>
    </location>
</feature>
<evidence type="ECO:0000313" key="4">
    <source>
        <dbReference type="Proteomes" id="UP001330812"/>
    </source>
</evidence>
<sequence>MSDMRLSDEERQDALDVLSEHVRTGRLDVDEYGTRSAMVTAAKRVSDLEPLFDDLPSPRPSALLAVPRASTAVPVAGPPAGDSALMRFAIRFAVPIAVVVAIAVFVLTRGRLILVFALPLAVLLITGWRRR</sequence>
<feature type="transmembrane region" description="Helical" evidence="1">
    <location>
        <begin position="88"/>
        <end position="106"/>
    </location>
</feature>
<evidence type="ECO:0000313" key="3">
    <source>
        <dbReference type="EMBL" id="WSE29360.1"/>
    </source>
</evidence>
<name>A0ABZ1I504_9PSEU</name>
<protein>
    <submittedName>
        <fullName evidence="3">DUF1707 domain-containing protein</fullName>
    </submittedName>
</protein>
<dbReference type="EMBL" id="CP142149">
    <property type="protein sequence ID" value="WSE29360.1"/>
    <property type="molecule type" value="Genomic_DNA"/>
</dbReference>
<organism evidence="3 4">
    <name type="scientific">Amycolatopsis rhabdoformis</name>
    <dbReference type="NCBI Taxonomy" id="1448059"/>
    <lineage>
        <taxon>Bacteria</taxon>
        <taxon>Bacillati</taxon>
        <taxon>Actinomycetota</taxon>
        <taxon>Actinomycetes</taxon>
        <taxon>Pseudonocardiales</taxon>
        <taxon>Pseudonocardiaceae</taxon>
        <taxon>Amycolatopsis</taxon>
    </lineage>
</organism>
<keyword evidence="4" id="KW-1185">Reference proteome</keyword>